<dbReference type="Pfam" id="PF15786">
    <property type="entry name" value="PET117"/>
    <property type="match status" value="1"/>
</dbReference>
<dbReference type="GO" id="GO:0033617">
    <property type="term" value="P:mitochondrial respiratory chain complex IV assembly"/>
    <property type="evidence" value="ECO:0007669"/>
    <property type="project" value="TreeGrafter"/>
</dbReference>
<dbReference type="GO" id="GO:0005739">
    <property type="term" value="C:mitochondrion"/>
    <property type="evidence" value="ECO:0007669"/>
    <property type="project" value="UniProtKB-SubCell"/>
</dbReference>
<keyword evidence="4" id="KW-0496">Mitochondrion</keyword>
<evidence type="ECO:0000256" key="5">
    <source>
        <dbReference type="SAM" id="MobiDB-lite"/>
    </source>
</evidence>
<comment type="similarity">
    <text evidence="2">Belongs to the PET117 family.</text>
</comment>
<evidence type="ECO:0000256" key="3">
    <source>
        <dbReference type="ARBA" id="ARBA00022946"/>
    </source>
</evidence>
<evidence type="ECO:0000256" key="2">
    <source>
        <dbReference type="ARBA" id="ARBA00008197"/>
    </source>
</evidence>
<accession>A0A6J2U7E9</accession>
<evidence type="ECO:0000256" key="1">
    <source>
        <dbReference type="ARBA" id="ARBA00004173"/>
    </source>
</evidence>
<evidence type="ECO:0000313" key="7">
    <source>
        <dbReference type="RefSeq" id="XP_030383894.1"/>
    </source>
</evidence>
<dbReference type="InterPro" id="IPR031568">
    <property type="entry name" value="Pet117"/>
</dbReference>
<keyword evidence="6" id="KW-1185">Reference proteome</keyword>
<feature type="compositionally biased region" description="Basic and acidic residues" evidence="5">
    <location>
        <begin position="84"/>
        <end position="96"/>
    </location>
</feature>
<evidence type="ECO:0000313" key="6">
    <source>
        <dbReference type="Proteomes" id="UP000504634"/>
    </source>
</evidence>
<dbReference type="RefSeq" id="XP_030383894.1">
    <property type="nucleotide sequence ID" value="XM_030528034.1"/>
</dbReference>
<feature type="region of interest" description="Disordered" evidence="5">
    <location>
        <begin position="46"/>
        <end position="139"/>
    </location>
</feature>
<dbReference type="GeneID" id="115631319"/>
<dbReference type="OrthoDB" id="76305at2759"/>
<feature type="compositionally biased region" description="Polar residues" evidence="5">
    <location>
        <begin position="52"/>
        <end position="62"/>
    </location>
</feature>
<sequence>MSLPSKITLGAAVVISSAIIGYVHYKQSEDRLKLHEGVLRDIEQQQRRKNENIYTLQQQSDMAKQLKQLEGSGRQGQMPNPPVEADKSRSNARLDVEAAAVQSDEAPGETADASSEAQPVSEEPIAKDEIQQQPPEASS</sequence>
<dbReference type="PANTHER" id="PTHR28163:SF1">
    <property type="entry name" value="PROTEIN PET117 HOMOLOG, MITOCHONDRIAL"/>
    <property type="match status" value="1"/>
</dbReference>
<reference evidence="7 8" key="1">
    <citation type="submission" date="2025-04" db="UniProtKB">
        <authorList>
            <consortium name="RefSeq"/>
        </authorList>
    </citation>
    <scope>IDENTIFICATION</scope>
    <source>
        <strain evidence="7 8">11010-0011.00</strain>
        <tissue evidence="7 8">Whole body</tissue>
    </source>
</reference>
<organism evidence="6 8">
    <name type="scientific">Drosophila lebanonensis</name>
    <name type="common">Fruit fly</name>
    <name type="synonym">Scaptodrosophila lebanonensis</name>
    <dbReference type="NCBI Taxonomy" id="7225"/>
    <lineage>
        <taxon>Eukaryota</taxon>
        <taxon>Metazoa</taxon>
        <taxon>Ecdysozoa</taxon>
        <taxon>Arthropoda</taxon>
        <taxon>Hexapoda</taxon>
        <taxon>Insecta</taxon>
        <taxon>Pterygota</taxon>
        <taxon>Neoptera</taxon>
        <taxon>Endopterygota</taxon>
        <taxon>Diptera</taxon>
        <taxon>Brachycera</taxon>
        <taxon>Muscomorpha</taxon>
        <taxon>Ephydroidea</taxon>
        <taxon>Drosophilidae</taxon>
        <taxon>Scaptodrosophila</taxon>
    </lineage>
</organism>
<protein>
    <submittedName>
        <fullName evidence="7 8">Uncharacterized protein LOC115631319</fullName>
    </submittedName>
</protein>
<dbReference type="Proteomes" id="UP000504634">
    <property type="component" value="Unplaced"/>
</dbReference>
<dbReference type="PANTHER" id="PTHR28163">
    <property type="entry name" value="PROTEIN PET117 HOMOLOG, MITOCHONDRIAL"/>
    <property type="match status" value="1"/>
</dbReference>
<keyword evidence="3" id="KW-0809">Transit peptide</keyword>
<evidence type="ECO:0000256" key="4">
    <source>
        <dbReference type="ARBA" id="ARBA00023128"/>
    </source>
</evidence>
<dbReference type="AlphaFoldDB" id="A0A6J2U7E9"/>
<name>A0A6J2U7E9_DROLE</name>
<comment type="subcellular location">
    <subcellularLocation>
        <location evidence="1">Mitochondrion</location>
    </subcellularLocation>
</comment>
<gene>
    <name evidence="7 8" type="primary">LOC115631319</name>
</gene>
<dbReference type="RefSeq" id="XP_030383895.1">
    <property type="nucleotide sequence ID" value="XM_030528035.1"/>
</dbReference>
<evidence type="ECO:0000313" key="8">
    <source>
        <dbReference type="RefSeq" id="XP_030383895.1"/>
    </source>
</evidence>
<proteinExistence type="inferred from homology"/>